<evidence type="ECO:0000313" key="1">
    <source>
        <dbReference type="EMBL" id="MBC8748884.1"/>
    </source>
</evidence>
<dbReference type="InterPro" id="IPR003462">
    <property type="entry name" value="ODC_Mu_crystall"/>
</dbReference>
<comment type="caution">
    <text evidence="1">The sequence shown here is derived from an EMBL/GenBank/DDBJ whole genome shotgun (WGS) entry which is preliminary data.</text>
</comment>
<organism evidence="1 2">
    <name type="scientific">Paraburkholderia podalyriae</name>
    <dbReference type="NCBI Taxonomy" id="1938811"/>
    <lineage>
        <taxon>Bacteria</taxon>
        <taxon>Pseudomonadati</taxon>
        <taxon>Pseudomonadota</taxon>
        <taxon>Betaproteobacteria</taxon>
        <taxon>Burkholderiales</taxon>
        <taxon>Burkholderiaceae</taxon>
        <taxon>Paraburkholderia</taxon>
    </lineage>
</organism>
<proteinExistence type="predicted"/>
<dbReference type="Pfam" id="PF02423">
    <property type="entry name" value="OCD_Mu_crystall"/>
    <property type="match status" value="1"/>
</dbReference>
<protein>
    <submittedName>
        <fullName evidence="1">Delta(1)-pyrroline-2-carboxylate reductase family protein</fullName>
    </submittedName>
</protein>
<sequence length="315" mass="32513">MTSLSTRSFDAHATAALLDYPSLVRVLRETIIEYGAGHIVSPERLAIPMQDGGLMLSMPASAKDIAIHKLVTVCPSNGKRQLPTIHGQVIACDAHTGEMLFVLDGPTVTGRRTAAVSVLGIQTLHDMAPCEILIIGTGKQAANHAEALAASFPEAKLFAKGTSPAAAEAFVARSRSVAPNLSVLDGDVIPESIEVVITLTTSKSPVYTLPARPGRLVVGVGAFTADAAEIGKETVGGSCVVVDDPVGAKHEAGDLIQAKVDWTSVSPLAKALAGELKPGAPILFKSVGCAAWDLAACRVARKALDANACQVGADV</sequence>
<gene>
    <name evidence="1" type="ORF">F6X42_20510</name>
</gene>
<dbReference type="PIRSF" id="PIRSF001439">
    <property type="entry name" value="CryM"/>
    <property type="match status" value="1"/>
</dbReference>
<dbReference type="PANTHER" id="PTHR13812:SF19">
    <property type="entry name" value="KETIMINE REDUCTASE MU-CRYSTALLIN"/>
    <property type="match status" value="1"/>
</dbReference>
<evidence type="ECO:0000313" key="2">
    <source>
        <dbReference type="Proteomes" id="UP000736373"/>
    </source>
</evidence>
<dbReference type="PANTHER" id="PTHR13812">
    <property type="entry name" value="KETIMINE REDUCTASE MU-CRYSTALLIN"/>
    <property type="match status" value="1"/>
</dbReference>
<dbReference type="InterPro" id="IPR053444">
    <property type="entry name" value="Pyr2C_reductase-like"/>
</dbReference>
<name>A0ABR7PRJ3_9BURK</name>
<dbReference type="RefSeq" id="WP_187635926.1">
    <property type="nucleotide sequence ID" value="NZ_VZQQ01000016.1"/>
</dbReference>
<dbReference type="Proteomes" id="UP000736373">
    <property type="component" value="Unassembled WGS sequence"/>
</dbReference>
<dbReference type="EMBL" id="VZQQ01000016">
    <property type="protein sequence ID" value="MBC8748884.1"/>
    <property type="molecule type" value="Genomic_DNA"/>
</dbReference>
<reference evidence="1 2" key="1">
    <citation type="submission" date="2019-09" db="EMBL/GenBank/DDBJ databases">
        <title>Paraburkholderia podalyriae sp. nov., A South African Podalyria-associated rhizobium.</title>
        <authorList>
            <person name="Mavima L."/>
            <person name="Beukes C.W."/>
            <person name="Palmer M."/>
            <person name="De Meyer S.E."/>
            <person name="James E.K."/>
            <person name="Maluk M."/>
            <person name="Avontuur J.R."/>
            <person name="Chan W.Y."/>
            <person name="Venter S.N."/>
            <person name="Steenkamp E.T."/>
        </authorList>
    </citation>
    <scope>NUCLEOTIDE SEQUENCE [LARGE SCALE GENOMIC DNA]</scope>
    <source>
        <strain evidence="1 2">WC7.3b</strain>
    </source>
</reference>
<dbReference type="InterPro" id="IPR023401">
    <property type="entry name" value="ODC_N"/>
</dbReference>
<dbReference type="SUPFAM" id="SSF51735">
    <property type="entry name" value="NAD(P)-binding Rossmann-fold domains"/>
    <property type="match status" value="1"/>
</dbReference>
<accession>A0ABR7PRJ3</accession>
<keyword evidence="2" id="KW-1185">Reference proteome</keyword>
<dbReference type="InterPro" id="IPR036291">
    <property type="entry name" value="NAD(P)-bd_dom_sf"/>
</dbReference>
<dbReference type="Gene3D" id="3.40.50.720">
    <property type="entry name" value="NAD(P)-binding Rossmann-like Domain"/>
    <property type="match status" value="1"/>
</dbReference>
<dbReference type="Gene3D" id="3.30.1780.10">
    <property type="entry name" value="ornithine cyclodeaminase, domain 1"/>
    <property type="match status" value="1"/>
</dbReference>
<dbReference type="NCBIfam" id="NF045512">
    <property type="entry name" value="PyrPipCarbRedLhpI"/>
    <property type="match status" value="1"/>
</dbReference>
<dbReference type="NCBIfam" id="NF005603">
    <property type="entry name" value="PRK07340.1"/>
    <property type="match status" value="1"/>
</dbReference>